<dbReference type="RefSeq" id="WP_168880926.1">
    <property type="nucleotide sequence ID" value="NZ_JABAIL010000001.1"/>
</dbReference>
<comment type="caution">
    <text evidence="1">The sequence shown here is derived from an EMBL/GenBank/DDBJ whole genome shotgun (WGS) entry which is preliminary data.</text>
</comment>
<evidence type="ECO:0000313" key="2">
    <source>
        <dbReference type="Proteomes" id="UP000585050"/>
    </source>
</evidence>
<keyword evidence="2" id="KW-1185">Reference proteome</keyword>
<evidence type="ECO:0008006" key="3">
    <source>
        <dbReference type="Google" id="ProtNLM"/>
    </source>
</evidence>
<evidence type="ECO:0000313" key="1">
    <source>
        <dbReference type="EMBL" id="NLR90217.1"/>
    </source>
</evidence>
<dbReference type="PROSITE" id="PS51257">
    <property type="entry name" value="PROKAR_LIPOPROTEIN"/>
    <property type="match status" value="1"/>
</dbReference>
<name>A0A7X8SHH6_9BACT</name>
<dbReference type="Proteomes" id="UP000585050">
    <property type="component" value="Unassembled WGS sequence"/>
</dbReference>
<reference evidence="1 2" key="1">
    <citation type="submission" date="2020-04" db="EMBL/GenBank/DDBJ databases">
        <title>Flammeovirga sp. SR4, a novel species isolated from seawater.</title>
        <authorList>
            <person name="Wang X."/>
        </authorList>
    </citation>
    <scope>NUCLEOTIDE SEQUENCE [LARGE SCALE GENOMIC DNA]</scope>
    <source>
        <strain evidence="1 2">SR4</strain>
    </source>
</reference>
<protein>
    <recommendedName>
        <fullName evidence="3">Lipoprotein</fullName>
    </recommendedName>
</protein>
<organism evidence="1 2">
    <name type="scientific">Flammeovirga agarivorans</name>
    <dbReference type="NCBI Taxonomy" id="2726742"/>
    <lineage>
        <taxon>Bacteria</taxon>
        <taxon>Pseudomonadati</taxon>
        <taxon>Bacteroidota</taxon>
        <taxon>Cytophagia</taxon>
        <taxon>Cytophagales</taxon>
        <taxon>Flammeovirgaceae</taxon>
        <taxon>Flammeovirga</taxon>
    </lineage>
</organism>
<accession>A0A7X8SHH6</accession>
<sequence>MTRILQISLLIIAIPFIIVACQPIESYPLKKGVVEFNWEKCTALTARVIVLDRYPLEPPVYGRTQLLTRAADSVIITHHTFEFRGNLTLERYDNPENFQYASLKNTVSVTHVDTTQAVLWDVLITTTN</sequence>
<dbReference type="EMBL" id="JABAIL010000001">
    <property type="protein sequence ID" value="NLR90217.1"/>
    <property type="molecule type" value="Genomic_DNA"/>
</dbReference>
<gene>
    <name evidence="1" type="ORF">HGP29_03320</name>
</gene>
<proteinExistence type="predicted"/>
<dbReference type="AlphaFoldDB" id="A0A7X8SHH6"/>